<evidence type="ECO:0000313" key="4">
    <source>
        <dbReference type="Proteomes" id="UP000030689"/>
    </source>
</evidence>
<dbReference type="Gene3D" id="2.60.210.10">
    <property type="entry name" value="Apoptosis, Tumor Necrosis Factor Receptor Associated Protein 2, Chain A"/>
    <property type="match status" value="1"/>
</dbReference>
<keyword evidence="4" id="KW-1185">Reference proteome</keyword>
<organism evidence="3 4">
    <name type="scientific">Eutrema salsugineum</name>
    <name type="common">Saltwater cress</name>
    <name type="synonym">Sisymbrium salsugineum</name>
    <dbReference type="NCBI Taxonomy" id="72664"/>
    <lineage>
        <taxon>Eukaryota</taxon>
        <taxon>Viridiplantae</taxon>
        <taxon>Streptophyta</taxon>
        <taxon>Embryophyta</taxon>
        <taxon>Tracheophyta</taxon>
        <taxon>Spermatophyta</taxon>
        <taxon>Magnoliopsida</taxon>
        <taxon>eudicotyledons</taxon>
        <taxon>Gunneridae</taxon>
        <taxon>Pentapetalae</taxon>
        <taxon>rosids</taxon>
        <taxon>malvids</taxon>
        <taxon>Brassicales</taxon>
        <taxon>Brassicaceae</taxon>
        <taxon>Eutremeae</taxon>
        <taxon>Eutrema</taxon>
    </lineage>
</organism>
<dbReference type="InterPro" id="IPR002083">
    <property type="entry name" value="MATH/TRAF_dom"/>
</dbReference>
<proteinExistence type="predicted"/>
<dbReference type="Gramene" id="ESQ45153">
    <property type="protein sequence ID" value="ESQ45153"/>
    <property type="gene ID" value="EUTSA_v10010958mg"/>
</dbReference>
<evidence type="ECO:0000313" key="3">
    <source>
        <dbReference type="EMBL" id="ESQ45153.1"/>
    </source>
</evidence>
<dbReference type="EMBL" id="KI517435">
    <property type="protein sequence ID" value="ESQ45153.1"/>
    <property type="molecule type" value="Genomic_DNA"/>
</dbReference>
<evidence type="ECO:0008006" key="5">
    <source>
        <dbReference type="Google" id="ProtNLM"/>
    </source>
</evidence>
<sequence>MYLEVADHGSLPFGWKRHVRYLINLVNQNTVKDSKLNGLEWFDEHSFRSDLKVFPMKDILNKESGFLVNGELKIVAEVEVLEVIGKLDVAETTLTIVEDVYGFQILSSQVEVACHMFERHPEIASEFRSKNPNLRTGYMSLLLGLIETLCQSPHELHKADLAVAYDALRSLTYAGFKLDWLEKKLDEMSEKKEKEEAGEIRMQEIDEELKHLKQK</sequence>
<keyword evidence="1 2" id="KW-0175">Coiled coil</keyword>
<dbReference type="InterPro" id="IPR050804">
    <property type="entry name" value="MCC"/>
</dbReference>
<dbReference type="KEGG" id="eus:EUTSA_v10010958mg"/>
<reference evidence="3 4" key="1">
    <citation type="journal article" date="2013" name="Front. Plant Sci.">
        <title>The Reference Genome of the Halophytic Plant Eutrema salsugineum.</title>
        <authorList>
            <person name="Yang R."/>
            <person name="Jarvis D.E."/>
            <person name="Chen H."/>
            <person name="Beilstein M.A."/>
            <person name="Grimwood J."/>
            <person name="Jenkins J."/>
            <person name="Shu S."/>
            <person name="Prochnik S."/>
            <person name="Xin M."/>
            <person name="Ma C."/>
            <person name="Schmutz J."/>
            <person name="Wing R.A."/>
            <person name="Mitchell-Olds T."/>
            <person name="Schumaker K.S."/>
            <person name="Wang X."/>
        </authorList>
    </citation>
    <scope>NUCLEOTIDE SEQUENCE [LARGE SCALE GENOMIC DNA]</scope>
</reference>
<evidence type="ECO:0000256" key="1">
    <source>
        <dbReference type="ARBA" id="ARBA00023054"/>
    </source>
</evidence>
<evidence type="ECO:0000256" key="2">
    <source>
        <dbReference type="SAM" id="Coils"/>
    </source>
</evidence>
<dbReference type="STRING" id="72664.V4LZ29"/>
<dbReference type="CDD" id="cd00121">
    <property type="entry name" value="MATH"/>
    <property type="match status" value="1"/>
</dbReference>
<dbReference type="AlphaFoldDB" id="V4LZ29"/>
<name>V4LZ29_EUTSA</name>
<dbReference type="SUPFAM" id="SSF49599">
    <property type="entry name" value="TRAF domain-like"/>
    <property type="match status" value="1"/>
</dbReference>
<accession>V4LZ29</accession>
<dbReference type="Proteomes" id="UP000030689">
    <property type="component" value="Unassembled WGS sequence"/>
</dbReference>
<dbReference type="PANTHER" id="PTHR46236">
    <property type="entry name" value="TRAF-LIKE SUPERFAMILY PROTEIN"/>
    <property type="match status" value="1"/>
</dbReference>
<protein>
    <recommendedName>
        <fullName evidence="5">MATH domain-containing protein</fullName>
    </recommendedName>
</protein>
<feature type="coiled-coil region" evidence="2">
    <location>
        <begin position="178"/>
        <end position="215"/>
    </location>
</feature>
<dbReference type="OMA" id="HELHKAD"/>
<dbReference type="eggNOG" id="KOG1987">
    <property type="taxonomic scope" value="Eukaryota"/>
</dbReference>
<gene>
    <name evidence="3" type="ORF">EUTSA_v10010958mg</name>
</gene>
<dbReference type="PANTHER" id="PTHR46236:SF32">
    <property type="entry name" value="MATH DOMAIN-CONTAINING PROTEIN"/>
    <property type="match status" value="1"/>
</dbReference>
<dbReference type="InterPro" id="IPR008974">
    <property type="entry name" value="TRAF-like"/>
</dbReference>